<accession>A0A1V2TK98</accession>
<evidence type="ECO:0000256" key="1">
    <source>
        <dbReference type="ARBA" id="ARBA00008520"/>
    </source>
</evidence>
<keyword evidence="4" id="KW-1185">Reference proteome</keyword>
<comment type="caution">
    <text evidence="3">The sequence shown here is derived from an EMBL/GenBank/DDBJ whole genome shotgun (WGS) entry which is preliminary data.</text>
</comment>
<dbReference type="Gene3D" id="3.40.190.10">
    <property type="entry name" value="Periplasmic binding protein-like II"/>
    <property type="match status" value="2"/>
</dbReference>
<reference evidence="3 4" key="1">
    <citation type="journal article" date="2016" name="Antonie Van Leeuwenhoek">
        <title>Nocardia donostiensis sp. nov., isolated from human respiratory specimens.</title>
        <authorList>
            <person name="Ercibengoa M."/>
            <person name="Bell M."/>
            <person name="Marimon J.M."/>
            <person name="Humrighouse B."/>
            <person name="Klenk H.P."/>
            <person name="Potter G."/>
            <person name="Perez-Trallero E."/>
        </authorList>
    </citation>
    <scope>NUCLEOTIDE SEQUENCE [LARGE SCALE GENOMIC DNA]</scope>
    <source>
        <strain evidence="3 4">X1655</strain>
    </source>
</reference>
<dbReference type="RefSeq" id="WP_077115450.1">
    <property type="nucleotide sequence ID" value="NZ_LOKT01000005.1"/>
</dbReference>
<keyword evidence="2" id="KW-0813">Transport</keyword>
<dbReference type="OrthoDB" id="8663148at2"/>
<dbReference type="STRING" id="1538463.B0T36_08895"/>
<dbReference type="InterPro" id="IPR050490">
    <property type="entry name" value="Bact_solute-bd_prot1"/>
</dbReference>
<evidence type="ECO:0000256" key="2">
    <source>
        <dbReference type="ARBA" id="ARBA00022448"/>
    </source>
</evidence>
<protein>
    <submittedName>
        <fullName evidence="3">ABC transporter substrate-binding protein</fullName>
    </submittedName>
</protein>
<dbReference type="PROSITE" id="PS51257">
    <property type="entry name" value="PROKAR_LIPOPROTEIN"/>
    <property type="match status" value="1"/>
</dbReference>
<comment type="similarity">
    <text evidence="1">Belongs to the bacterial solute-binding protein 1 family.</text>
</comment>
<dbReference type="SUPFAM" id="SSF53850">
    <property type="entry name" value="Periplasmic binding protein-like II"/>
    <property type="match status" value="1"/>
</dbReference>
<sequence>MRSRRVVLQAALVAPFVAACAPGLLLGNPGSVRIAVSWSGLELTAFNAVLAGLRFPHPVEVVPLGDEIGTAFTADGRSAPDIVMLPHAGRVRELAERRRVRPVAEKLWHDEHGARYPETWRRLAYHQGKPYAVPFKAAAKSLVWYDRESVAEHDLGDPASWTLPQWRDRMTALAGSGRRLLALGAADGWVLTDMFENVLLAESPPEYEAMGQAQGERDWDRDGVRAAFARSGELWSHPDALAGGVGPALTRQFPDAVREVFQHRRAVMVAAPDFAEPVVRDGLRLAGRGDDVVGVVPFPAVERGVPGPRILGGDVMVLTESAGPRADALVAALAAPQAPLPWMRRYGGFLGPNLRTRGEYSSWLAPLAAEQGSGEIFDLSDRLGAVGGRDGLWRVLTDFLIEVGAQVCDVGAASERAVAALNRFERRQR</sequence>
<evidence type="ECO:0000313" key="3">
    <source>
        <dbReference type="EMBL" id="ONM49939.1"/>
    </source>
</evidence>
<gene>
    <name evidence="3" type="ORF">B0T46_04680</name>
</gene>
<dbReference type="EMBL" id="MUMY01000003">
    <property type="protein sequence ID" value="ONM49939.1"/>
    <property type="molecule type" value="Genomic_DNA"/>
</dbReference>
<dbReference type="PANTHER" id="PTHR43649:SF29">
    <property type="entry name" value="OSMOPROTECTIVE COMPOUNDS-BINDING PROTEIN GGTB"/>
    <property type="match status" value="1"/>
</dbReference>
<evidence type="ECO:0000313" key="4">
    <source>
        <dbReference type="Proteomes" id="UP000188836"/>
    </source>
</evidence>
<dbReference type="AlphaFoldDB" id="A0A1V2TK98"/>
<organism evidence="3 4">
    <name type="scientific">Nocardia donostiensis</name>
    <dbReference type="NCBI Taxonomy" id="1538463"/>
    <lineage>
        <taxon>Bacteria</taxon>
        <taxon>Bacillati</taxon>
        <taxon>Actinomycetota</taxon>
        <taxon>Actinomycetes</taxon>
        <taxon>Mycobacteriales</taxon>
        <taxon>Nocardiaceae</taxon>
        <taxon>Nocardia</taxon>
    </lineage>
</organism>
<proteinExistence type="inferred from homology"/>
<name>A0A1V2TK98_9NOCA</name>
<dbReference type="Proteomes" id="UP000188836">
    <property type="component" value="Unassembled WGS sequence"/>
</dbReference>
<dbReference type="PANTHER" id="PTHR43649">
    <property type="entry name" value="ARABINOSE-BINDING PROTEIN-RELATED"/>
    <property type="match status" value="1"/>
</dbReference>